<comment type="caution">
    <text evidence="2">The sequence shown here is derived from an EMBL/GenBank/DDBJ whole genome shotgun (WGS) entry which is preliminary data.</text>
</comment>
<dbReference type="InParanoid" id="A0A409XVZ3"/>
<dbReference type="STRING" id="93625.A0A409XVZ3"/>
<feature type="domain" description="DJ-1/PfpI" evidence="1">
    <location>
        <begin position="23"/>
        <end position="196"/>
    </location>
</feature>
<organism evidence="2 3">
    <name type="scientific">Psilocybe cyanescens</name>
    <dbReference type="NCBI Taxonomy" id="93625"/>
    <lineage>
        <taxon>Eukaryota</taxon>
        <taxon>Fungi</taxon>
        <taxon>Dikarya</taxon>
        <taxon>Basidiomycota</taxon>
        <taxon>Agaricomycotina</taxon>
        <taxon>Agaricomycetes</taxon>
        <taxon>Agaricomycetidae</taxon>
        <taxon>Agaricales</taxon>
        <taxon>Agaricineae</taxon>
        <taxon>Strophariaceae</taxon>
        <taxon>Psilocybe</taxon>
    </lineage>
</organism>
<dbReference type="Pfam" id="PF01965">
    <property type="entry name" value="DJ-1_PfpI"/>
    <property type="match status" value="1"/>
</dbReference>
<evidence type="ECO:0000313" key="2">
    <source>
        <dbReference type="EMBL" id="PPQ94922.1"/>
    </source>
</evidence>
<dbReference type="Gene3D" id="3.40.50.880">
    <property type="match status" value="1"/>
</dbReference>
<dbReference type="InterPro" id="IPR002818">
    <property type="entry name" value="DJ-1/PfpI"/>
</dbReference>
<accession>A0A409XVZ3</accession>
<dbReference type="EMBL" id="NHYD01000192">
    <property type="protein sequence ID" value="PPQ94922.1"/>
    <property type="molecule type" value="Genomic_DNA"/>
</dbReference>
<reference evidence="2 3" key="1">
    <citation type="journal article" date="2018" name="Evol. Lett.">
        <title>Horizontal gene cluster transfer increased hallucinogenic mushroom diversity.</title>
        <authorList>
            <person name="Reynolds H.T."/>
            <person name="Vijayakumar V."/>
            <person name="Gluck-Thaler E."/>
            <person name="Korotkin H.B."/>
            <person name="Matheny P.B."/>
            <person name="Slot J.C."/>
        </authorList>
    </citation>
    <scope>NUCLEOTIDE SEQUENCE [LARGE SCALE GENOMIC DNA]</scope>
    <source>
        <strain evidence="2 3">2631</strain>
    </source>
</reference>
<dbReference type="AlphaFoldDB" id="A0A409XVZ3"/>
<name>A0A409XVZ3_PSICY</name>
<dbReference type="Proteomes" id="UP000283269">
    <property type="component" value="Unassembled WGS sequence"/>
</dbReference>
<dbReference type="SUPFAM" id="SSF52317">
    <property type="entry name" value="Class I glutamine amidotransferase-like"/>
    <property type="match status" value="1"/>
</dbReference>
<dbReference type="OrthoDB" id="543156at2759"/>
<evidence type="ECO:0000313" key="3">
    <source>
        <dbReference type="Proteomes" id="UP000283269"/>
    </source>
</evidence>
<evidence type="ECO:0000259" key="1">
    <source>
        <dbReference type="Pfam" id="PF01965"/>
    </source>
</evidence>
<dbReference type="PANTHER" id="PTHR43130:SF15">
    <property type="entry name" value="THIJ_PFPI FAMILY PROTEIN (AFU_ORTHOLOGUE AFUA_5G14240)"/>
    <property type="match status" value="1"/>
</dbReference>
<dbReference type="PANTHER" id="PTHR43130">
    <property type="entry name" value="ARAC-FAMILY TRANSCRIPTIONAL REGULATOR"/>
    <property type="match status" value="1"/>
</dbReference>
<sequence>MSSIIQLPASARPADSVPLKYGIIVHPGFQALDVFGPLDALNSLSLCYPLQLFIIAETLEPVSTKPPGSLGNPTSNFAQSIVPTHTFDTVPALDVLIVPGGVGNRIPEVVAGAIKFIADVYPSLKYVLTVCTGSRLVAEAGVLDGRKATTNKAAWARTTAYRPQVNWVPHARWVVDGNIWTASGVSAGIDLIFAFIGEVYGEDVATLMANFMEYERHLDSTWDPYADLYSL</sequence>
<protein>
    <recommendedName>
        <fullName evidence="1">DJ-1/PfpI domain-containing protein</fullName>
    </recommendedName>
</protein>
<dbReference type="InterPro" id="IPR052158">
    <property type="entry name" value="INH-QAR"/>
</dbReference>
<dbReference type="CDD" id="cd03139">
    <property type="entry name" value="GATase1_PfpI_2"/>
    <property type="match status" value="1"/>
</dbReference>
<keyword evidence="3" id="KW-1185">Reference proteome</keyword>
<gene>
    <name evidence="2" type="ORF">CVT25_004409</name>
</gene>
<proteinExistence type="predicted"/>
<dbReference type="InterPro" id="IPR029062">
    <property type="entry name" value="Class_I_gatase-like"/>
</dbReference>